<evidence type="ECO:0000259" key="1">
    <source>
        <dbReference type="Pfam" id="PF01965"/>
    </source>
</evidence>
<dbReference type="InterPro" id="IPR002818">
    <property type="entry name" value="DJ-1/PfpI"/>
</dbReference>
<dbReference type="STRING" id="1448308.A0A2T2P447"/>
<dbReference type="InterPro" id="IPR029062">
    <property type="entry name" value="Class_I_gatase-like"/>
</dbReference>
<reference evidence="2 3" key="1">
    <citation type="journal article" date="2018" name="Front. Microbiol.">
        <title>Genome-Wide Analysis of Corynespora cassiicola Leaf Fall Disease Putative Effectors.</title>
        <authorList>
            <person name="Lopez D."/>
            <person name="Ribeiro S."/>
            <person name="Label P."/>
            <person name="Fumanal B."/>
            <person name="Venisse J.S."/>
            <person name="Kohler A."/>
            <person name="de Oliveira R.R."/>
            <person name="Labutti K."/>
            <person name="Lipzen A."/>
            <person name="Lail K."/>
            <person name="Bauer D."/>
            <person name="Ohm R.A."/>
            <person name="Barry K.W."/>
            <person name="Spatafora J."/>
            <person name="Grigoriev I.V."/>
            <person name="Martin F.M."/>
            <person name="Pujade-Renaud V."/>
        </authorList>
    </citation>
    <scope>NUCLEOTIDE SEQUENCE [LARGE SCALE GENOMIC DNA]</scope>
    <source>
        <strain evidence="2 3">Philippines</strain>
    </source>
</reference>
<dbReference type="OrthoDB" id="543156at2759"/>
<keyword evidence="2" id="KW-0808">Transferase</keyword>
<dbReference type="PANTHER" id="PTHR43130">
    <property type="entry name" value="ARAC-FAMILY TRANSCRIPTIONAL REGULATOR"/>
    <property type="match status" value="1"/>
</dbReference>
<proteinExistence type="predicted"/>
<dbReference type="Pfam" id="PF01965">
    <property type="entry name" value="DJ-1_PfpI"/>
    <property type="match status" value="1"/>
</dbReference>
<dbReference type="SUPFAM" id="SSF52317">
    <property type="entry name" value="Class I glutamine amidotransferase-like"/>
    <property type="match status" value="1"/>
</dbReference>
<dbReference type="Gene3D" id="3.40.50.880">
    <property type="match status" value="1"/>
</dbReference>
<evidence type="ECO:0000313" key="2">
    <source>
        <dbReference type="EMBL" id="PSN72455.1"/>
    </source>
</evidence>
<feature type="domain" description="DJ-1/PfpI" evidence="1">
    <location>
        <begin position="48"/>
        <end position="155"/>
    </location>
</feature>
<evidence type="ECO:0000313" key="3">
    <source>
        <dbReference type="Proteomes" id="UP000240883"/>
    </source>
</evidence>
<keyword evidence="3" id="KW-1185">Reference proteome</keyword>
<dbReference type="Proteomes" id="UP000240883">
    <property type="component" value="Unassembled WGS sequence"/>
</dbReference>
<dbReference type="GO" id="GO:0016740">
    <property type="term" value="F:transferase activity"/>
    <property type="evidence" value="ECO:0007669"/>
    <property type="project" value="UniProtKB-KW"/>
</dbReference>
<dbReference type="EMBL" id="KZ678130">
    <property type="protein sequence ID" value="PSN72455.1"/>
    <property type="molecule type" value="Genomic_DNA"/>
</dbReference>
<name>A0A2T2P447_CORCC</name>
<protein>
    <submittedName>
        <fullName evidence="2">Class I glutamine amidotransferase-like protein</fullName>
    </submittedName>
</protein>
<dbReference type="InterPro" id="IPR052158">
    <property type="entry name" value="INH-QAR"/>
</dbReference>
<sequence>MASVFKVAAYIYPHSDILDFSGPLEIYNCAPPPNNPHRFETTTFAHHNPVQAATKSTTYVPSASFAEVERDLESYDILVIPGAWPEAIVKLLDLDEGKQLLALIRRFAQLKPRAETGARVLQSVCSGSLILAAAGVLAGRKVTTHHLCFGELKEMADKAAGGDAGMEILKKKRWVDGGKTEAGVRIINAGGVTSGIDASLFVVEELAGKAYSDFTADIVEFERRGQNDGWDA</sequence>
<dbReference type="PANTHER" id="PTHR43130:SF3">
    <property type="entry name" value="HTH-TYPE TRANSCRIPTIONAL REGULATOR RV1931C"/>
    <property type="match status" value="1"/>
</dbReference>
<gene>
    <name evidence="2" type="ORF">BS50DRAFT_569942</name>
</gene>
<dbReference type="AlphaFoldDB" id="A0A2T2P447"/>
<keyword evidence="2" id="KW-0315">Glutamine amidotransferase</keyword>
<organism evidence="2 3">
    <name type="scientific">Corynespora cassiicola Philippines</name>
    <dbReference type="NCBI Taxonomy" id="1448308"/>
    <lineage>
        <taxon>Eukaryota</taxon>
        <taxon>Fungi</taxon>
        <taxon>Dikarya</taxon>
        <taxon>Ascomycota</taxon>
        <taxon>Pezizomycotina</taxon>
        <taxon>Dothideomycetes</taxon>
        <taxon>Pleosporomycetidae</taxon>
        <taxon>Pleosporales</taxon>
        <taxon>Corynesporascaceae</taxon>
        <taxon>Corynespora</taxon>
    </lineage>
</organism>
<accession>A0A2T2P447</accession>